<proteinExistence type="predicted"/>
<comment type="caution">
    <text evidence="1">The sequence shown here is derived from an EMBL/GenBank/DDBJ whole genome shotgun (WGS) entry which is preliminary data.</text>
</comment>
<protein>
    <submittedName>
        <fullName evidence="1">Uncharacterized protein</fullName>
    </submittedName>
</protein>
<sequence>MERSYDPSTHPLRLLAFTIYERLRLHLRTYPKGSVKSRLGEETKVQRQHVPTALVQQTRRTDLHFPGHVFTGYHASGLKLSYRCGPYRRTKRKAKLHWDFMGSEYTRYGELTVRVYSFPFISLHTCKKTVKMIARGLDITVGLKEATVAMAITQMTLTAGRIWKHIRSEIYPEELALAQFDLTREQIIQRVHRTRRNHVGADLHGIVEFPPLSLVPGTSQPCFLFYRHLSD</sequence>
<organism evidence="1 2">
    <name type="scientific">Phytophthora palmivora</name>
    <dbReference type="NCBI Taxonomy" id="4796"/>
    <lineage>
        <taxon>Eukaryota</taxon>
        <taxon>Sar</taxon>
        <taxon>Stramenopiles</taxon>
        <taxon>Oomycota</taxon>
        <taxon>Peronosporomycetes</taxon>
        <taxon>Peronosporales</taxon>
        <taxon>Peronosporaceae</taxon>
        <taxon>Phytophthora</taxon>
    </lineage>
</organism>
<gene>
    <name evidence="1" type="ORF">PHPALM_120</name>
</gene>
<name>A0A2P4YVM4_9STRA</name>
<dbReference type="AlphaFoldDB" id="A0A2P4YVM4"/>
<dbReference type="OrthoDB" id="145413at2759"/>
<accession>A0A2P4YVM4</accession>
<dbReference type="Proteomes" id="UP000237271">
    <property type="component" value="Unassembled WGS sequence"/>
</dbReference>
<keyword evidence="2" id="KW-1185">Reference proteome</keyword>
<evidence type="ECO:0000313" key="2">
    <source>
        <dbReference type="Proteomes" id="UP000237271"/>
    </source>
</evidence>
<evidence type="ECO:0000313" key="1">
    <source>
        <dbReference type="EMBL" id="POM81849.1"/>
    </source>
</evidence>
<dbReference type="EMBL" id="NCKW01000009">
    <property type="protein sequence ID" value="POM81849.1"/>
    <property type="molecule type" value="Genomic_DNA"/>
</dbReference>
<reference evidence="1 2" key="1">
    <citation type="journal article" date="2017" name="Genome Biol. Evol.">
        <title>Phytophthora megakarya and P. palmivora, closely related causal agents of cacao black pod rot, underwent increases in genome sizes and gene numbers by different mechanisms.</title>
        <authorList>
            <person name="Ali S.S."/>
            <person name="Shao J."/>
            <person name="Lary D.J."/>
            <person name="Kronmiller B."/>
            <person name="Shen D."/>
            <person name="Strem M.D."/>
            <person name="Amoako-Attah I."/>
            <person name="Akrofi A.Y."/>
            <person name="Begoude B.A."/>
            <person name="Ten Hoopen G.M."/>
            <person name="Coulibaly K."/>
            <person name="Kebe B.I."/>
            <person name="Melnick R.L."/>
            <person name="Guiltinan M.J."/>
            <person name="Tyler B.M."/>
            <person name="Meinhardt L.W."/>
            <person name="Bailey B.A."/>
        </authorList>
    </citation>
    <scope>NUCLEOTIDE SEQUENCE [LARGE SCALE GENOMIC DNA]</scope>
    <source>
        <strain evidence="2">sbr112.9</strain>
    </source>
</reference>